<reference evidence="3" key="3">
    <citation type="submission" date="2025-09" db="UniProtKB">
        <authorList>
            <consortium name="Ensembl"/>
        </authorList>
    </citation>
    <scope>IDENTIFICATION</scope>
</reference>
<dbReference type="Ensembl" id="ENSCSET00000027547.1">
    <property type="protein sequence ID" value="ENSCSEP00000027181.1"/>
    <property type="gene ID" value="ENSCSEG00000017371.1"/>
</dbReference>
<comment type="similarity">
    <text evidence="1">Belongs to the MDFI family.</text>
</comment>
<dbReference type="KEGG" id="csem:103384380"/>
<evidence type="ECO:0000256" key="1">
    <source>
        <dbReference type="ARBA" id="ARBA00025778"/>
    </source>
</evidence>
<dbReference type="PANTHER" id="PTHR15304">
    <property type="entry name" value="MYOD FAMILY INHIBITOR"/>
    <property type="match status" value="1"/>
</dbReference>
<evidence type="ECO:0000313" key="4">
    <source>
        <dbReference type="Proteomes" id="UP000265120"/>
    </source>
</evidence>
<protein>
    <submittedName>
        <fullName evidence="3">MyoD family inhibitor-like</fullName>
    </submittedName>
</protein>
<name>A0A3P8WNU2_CYNSE</name>
<reference evidence="3" key="2">
    <citation type="submission" date="2025-08" db="UniProtKB">
        <authorList>
            <consortium name="Ensembl"/>
        </authorList>
    </citation>
    <scope>IDENTIFICATION</scope>
</reference>
<dbReference type="RefSeq" id="XP_016891279.1">
    <property type="nucleotide sequence ID" value="XM_017035790.2"/>
</dbReference>
<dbReference type="AlphaFoldDB" id="A0A3P8WNU2"/>
<dbReference type="InParanoid" id="A0A3P8WNU2"/>
<feature type="region of interest" description="Disordered" evidence="2">
    <location>
        <begin position="68"/>
        <end position="96"/>
    </location>
</feature>
<organism evidence="3 4">
    <name type="scientific">Cynoglossus semilaevis</name>
    <name type="common">Tongue sole</name>
    <dbReference type="NCBI Taxonomy" id="244447"/>
    <lineage>
        <taxon>Eukaryota</taxon>
        <taxon>Metazoa</taxon>
        <taxon>Chordata</taxon>
        <taxon>Craniata</taxon>
        <taxon>Vertebrata</taxon>
        <taxon>Euteleostomi</taxon>
        <taxon>Actinopterygii</taxon>
        <taxon>Neopterygii</taxon>
        <taxon>Teleostei</taxon>
        <taxon>Neoteleostei</taxon>
        <taxon>Acanthomorphata</taxon>
        <taxon>Carangaria</taxon>
        <taxon>Pleuronectiformes</taxon>
        <taxon>Pleuronectoidei</taxon>
        <taxon>Cynoglossidae</taxon>
        <taxon>Cynoglossinae</taxon>
        <taxon>Cynoglossus</taxon>
    </lineage>
</organism>
<dbReference type="InterPro" id="IPR026134">
    <property type="entry name" value="MDFI/MDFIC"/>
</dbReference>
<dbReference type="Proteomes" id="UP000265120">
    <property type="component" value="Chromosome 10"/>
</dbReference>
<sequence>MEVASSTCCEITEGGAKNISSHSECITRQPKANGPVVTAGSPSTTDVAPLLPSQLSVNSALSHAPVCAPPTHQSSSLSTHNGNFGQHHHHQPGTYNQKQVSSIQNPTYAKADAIHIKEAAGEDYCFRCLLACLYCQLLSTCSVLGECLVCGTVGAGCCDTMTSCCNCCLEAAGEMTCTEEACQPVLDCEILGECCCPSDCLEICVECCSICFPA</sequence>
<dbReference type="OrthoDB" id="9046739at2759"/>
<dbReference type="GeneTree" id="ENSGT00940000181187"/>
<reference evidence="3 4" key="1">
    <citation type="journal article" date="2014" name="Nat. Genet.">
        <title>Whole-genome sequence of a flatfish provides insights into ZW sex chromosome evolution and adaptation to a benthic lifestyle.</title>
        <authorList>
            <person name="Chen S."/>
            <person name="Zhang G."/>
            <person name="Shao C."/>
            <person name="Huang Q."/>
            <person name="Liu G."/>
            <person name="Zhang P."/>
            <person name="Song W."/>
            <person name="An N."/>
            <person name="Chalopin D."/>
            <person name="Volff J.N."/>
            <person name="Hong Y."/>
            <person name="Li Q."/>
            <person name="Sha Z."/>
            <person name="Zhou H."/>
            <person name="Xie M."/>
            <person name="Yu Q."/>
            <person name="Liu Y."/>
            <person name="Xiang H."/>
            <person name="Wang N."/>
            <person name="Wu K."/>
            <person name="Yang C."/>
            <person name="Zhou Q."/>
            <person name="Liao X."/>
            <person name="Yang L."/>
            <person name="Hu Q."/>
            <person name="Zhang J."/>
            <person name="Meng L."/>
            <person name="Jin L."/>
            <person name="Tian Y."/>
            <person name="Lian J."/>
            <person name="Yang J."/>
            <person name="Miao G."/>
            <person name="Liu S."/>
            <person name="Liang Z."/>
            <person name="Yan F."/>
            <person name="Li Y."/>
            <person name="Sun B."/>
            <person name="Zhang H."/>
            <person name="Zhang J."/>
            <person name="Zhu Y."/>
            <person name="Du M."/>
            <person name="Zhao Y."/>
            <person name="Schartl M."/>
            <person name="Tang Q."/>
            <person name="Wang J."/>
        </authorList>
    </citation>
    <scope>NUCLEOTIDE SEQUENCE</scope>
</reference>
<keyword evidence="4" id="KW-1185">Reference proteome</keyword>
<dbReference type="OMA" id="HASFKTD"/>
<dbReference type="GeneID" id="103384380"/>
<evidence type="ECO:0000313" key="3">
    <source>
        <dbReference type="Ensembl" id="ENSCSEP00000027181.1"/>
    </source>
</evidence>
<evidence type="ECO:0000256" key="2">
    <source>
        <dbReference type="SAM" id="MobiDB-lite"/>
    </source>
</evidence>
<proteinExistence type="inferred from homology"/>
<accession>A0A3P8WNU2</accession>
<dbReference type="GO" id="GO:0010468">
    <property type="term" value="P:regulation of gene expression"/>
    <property type="evidence" value="ECO:0007669"/>
    <property type="project" value="UniProtKB-ARBA"/>
</dbReference>
<dbReference type="Pfam" id="PF15316">
    <property type="entry name" value="MDFI"/>
    <property type="match status" value="1"/>
</dbReference>